<dbReference type="PANTHER" id="PTHR33375:SF1">
    <property type="entry name" value="CHROMOSOME-PARTITIONING PROTEIN PARB-RELATED"/>
    <property type="match status" value="1"/>
</dbReference>
<name>A0A8S5T1S6_9CAUD</name>
<organism evidence="2">
    <name type="scientific">Myoviridae sp. ctp4Q36</name>
    <dbReference type="NCBI Taxonomy" id="2827708"/>
    <lineage>
        <taxon>Viruses</taxon>
        <taxon>Duplodnaviria</taxon>
        <taxon>Heunggongvirae</taxon>
        <taxon>Uroviricota</taxon>
        <taxon>Caudoviricetes</taxon>
    </lineage>
</organism>
<feature type="domain" description="ParB-like N-terminal" evidence="1">
    <location>
        <begin position="11"/>
        <end position="98"/>
    </location>
</feature>
<dbReference type="EMBL" id="BK032725">
    <property type="protein sequence ID" value="DAF56979.1"/>
    <property type="molecule type" value="Genomic_DNA"/>
</dbReference>
<dbReference type="PANTHER" id="PTHR33375">
    <property type="entry name" value="CHROMOSOME-PARTITIONING PROTEIN PARB-RELATED"/>
    <property type="match status" value="1"/>
</dbReference>
<dbReference type="Gene3D" id="3.90.1530.10">
    <property type="entry name" value="Conserved hypothetical protein from pyrococcus furiosus pfu- 392566-001, ParB domain"/>
    <property type="match status" value="1"/>
</dbReference>
<proteinExistence type="predicted"/>
<protein>
    <submittedName>
        <fullName evidence="2">ParB protein</fullName>
    </submittedName>
</protein>
<dbReference type="GO" id="GO:0045881">
    <property type="term" value="P:positive regulation of sporulation resulting in formation of a cellular spore"/>
    <property type="evidence" value="ECO:0007669"/>
    <property type="project" value="TreeGrafter"/>
</dbReference>
<dbReference type="InterPro" id="IPR036086">
    <property type="entry name" value="ParB/Sulfiredoxin_sf"/>
</dbReference>
<dbReference type="GO" id="GO:0007059">
    <property type="term" value="P:chromosome segregation"/>
    <property type="evidence" value="ECO:0007669"/>
    <property type="project" value="TreeGrafter"/>
</dbReference>
<dbReference type="SMART" id="SM00470">
    <property type="entry name" value="ParB"/>
    <property type="match status" value="1"/>
</dbReference>
<reference evidence="2" key="1">
    <citation type="journal article" date="2021" name="Proc. Natl. Acad. Sci. U.S.A.">
        <title>A Catalog of Tens of Thousands of Viruses from Human Metagenomes Reveals Hidden Associations with Chronic Diseases.</title>
        <authorList>
            <person name="Tisza M.J."/>
            <person name="Buck C.B."/>
        </authorList>
    </citation>
    <scope>NUCLEOTIDE SEQUENCE</scope>
    <source>
        <strain evidence="2">Ctp4Q36</strain>
    </source>
</reference>
<dbReference type="InterPro" id="IPR003115">
    <property type="entry name" value="ParB_N"/>
</dbReference>
<sequence>MEAQYKVVEETELALDAVNPAVYNPRKISGQQFQSLKKNIKKYGILERLIVNRRTGNTLVSGHQRLKVARELGLETVPVRVIDCDEKNEQILNLALNKIEGSFDNEKLQNVMKGLFEFEGFNNADLENTGFTQQEIDKMLAVKEADDEDGEYPIVPYFSEKYNYAIIISKNEIDWTYLMNALELRPEKSYKSTAIGLGHVVDFDRFRELWEKNKGRK</sequence>
<dbReference type="InterPro" id="IPR050336">
    <property type="entry name" value="Chromosome_partition/occlusion"/>
</dbReference>
<dbReference type="Pfam" id="PF02195">
    <property type="entry name" value="ParB_N"/>
    <property type="match status" value="1"/>
</dbReference>
<accession>A0A8S5T1S6</accession>
<dbReference type="SUPFAM" id="SSF110849">
    <property type="entry name" value="ParB/Sulfiredoxin"/>
    <property type="match status" value="1"/>
</dbReference>
<dbReference type="CDD" id="cd16401">
    <property type="entry name" value="ParB_N_like_MT"/>
    <property type="match status" value="1"/>
</dbReference>
<evidence type="ECO:0000313" key="2">
    <source>
        <dbReference type="EMBL" id="DAF56979.1"/>
    </source>
</evidence>
<evidence type="ECO:0000259" key="1">
    <source>
        <dbReference type="SMART" id="SM00470"/>
    </source>
</evidence>